<protein>
    <recommendedName>
        <fullName evidence="3">F-box domain-containing protein</fullName>
    </recommendedName>
</protein>
<reference evidence="1 2" key="1">
    <citation type="submission" date="2016-04" db="EMBL/GenBank/DDBJ databases">
        <title>A degradative enzymes factory behind the ericoid mycorrhizal symbiosis.</title>
        <authorList>
            <consortium name="DOE Joint Genome Institute"/>
            <person name="Martino E."/>
            <person name="Morin E."/>
            <person name="Grelet G."/>
            <person name="Kuo A."/>
            <person name="Kohler A."/>
            <person name="Daghino S."/>
            <person name="Barry K."/>
            <person name="Choi C."/>
            <person name="Cichocki N."/>
            <person name="Clum A."/>
            <person name="Copeland A."/>
            <person name="Hainaut M."/>
            <person name="Haridas S."/>
            <person name="Labutti K."/>
            <person name="Lindquist E."/>
            <person name="Lipzen A."/>
            <person name="Khouja H.-R."/>
            <person name="Murat C."/>
            <person name="Ohm R."/>
            <person name="Olson A."/>
            <person name="Spatafora J."/>
            <person name="Veneault-Fourrey C."/>
            <person name="Henrissat B."/>
            <person name="Grigoriev I."/>
            <person name="Martin F."/>
            <person name="Perotto S."/>
        </authorList>
    </citation>
    <scope>NUCLEOTIDE SEQUENCE [LARGE SCALE GENOMIC DNA]</scope>
    <source>
        <strain evidence="1 2">F</strain>
    </source>
</reference>
<dbReference type="AlphaFoldDB" id="A0A2J6RQG1"/>
<evidence type="ECO:0000313" key="1">
    <source>
        <dbReference type="EMBL" id="PMD40754.1"/>
    </source>
</evidence>
<evidence type="ECO:0008006" key="3">
    <source>
        <dbReference type="Google" id="ProtNLM"/>
    </source>
</evidence>
<gene>
    <name evidence="1" type="ORF">L207DRAFT_512205</name>
</gene>
<sequence>MASMLTIPAELLTRIFEACDDFRQVVALTSVCKHTHAAWVTNPGTIIWSVGQTQIRSFEDALIAVRATAIVLKAYQAGTLPPLVTMNSLMGKSKLPDLAELKEVFNMQYLVRCIEWMYFNNEESHLGEDCPDNLFHHMKYGHYPSAQRRFPECLSEGIPGAEHATIDSFRDVFYRAMYRVLLAGAVLARAYMAPLFRAREEDNRGFFARFGIDDYLNIHWEETDPQYIDSSEYGGPPREEDVAYIRQFPVYNYDVPDWGEIGEWRNREYETCFGPFASWIVEDGRKRQQNMPQDPKDTEPDWVENPADVGAVRELMLLIVAYDHFNSKFENYTWTTRPGVAWSQKTENLLGNRTVSIVRLGIFQIEEVTMPTSFEDLRKGHLFTDFHPALKGSLGEDIPWQFDIWMLVVGRLDYEKRNGRMWDRENPGPPAMLELWHFALRHYLHLGFRSKTFWMPRRPMYTQSLWWKEVGRGEIFISPNWAPVQKYKAGINSWDQENQ</sequence>
<keyword evidence="2" id="KW-1185">Reference proteome</keyword>
<dbReference type="EMBL" id="KZ613945">
    <property type="protein sequence ID" value="PMD40754.1"/>
    <property type="molecule type" value="Genomic_DNA"/>
</dbReference>
<dbReference type="OrthoDB" id="5280464at2759"/>
<name>A0A2J6RQG1_HYAVF</name>
<dbReference type="Proteomes" id="UP000235786">
    <property type="component" value="Unassembled WGS sequence"/>
</dbReference>
<accession>A0A2J6RQG1</accession>
<dbReference type="STRING" id="1149755.A0A2J6RQG1"/>
<proteinExistence type="predicted"/>
<evidence type="ECO:0000313" key="2">
    <source>
        <dbReference type="Proteomes" id="UP000235786"/>
    </source>
</evidence>
<organism evidence="1 2">
    <name type="scientific">Hyaloscypha variabilis (strain UAMH 11265 / GT02V1 / F)</name>
    <name type="common">Meliniomyces variabilis</name>
    <dbReference type="NCBI Taxonomy" id="1149755"/>
    <lineage>
        <taxon>Eukaryota</taxon>
        <taxon>Fungi</taxon>
        <taxon>Dikarya</taxon>
        <taxon>Ascomycota</taxon>
        <taxon>Pezizomycotina</taxon>
        <taxon>Leotiomycetes</taxon>
        <taxon>Helotiales</taxon>
        <taxon>Hyaloscyphaceae</taxon>
        <taxon>Hyaloscypha</taxon>
        <taxon>Hyaloscypha variabilis</taxon>
    </lineage>
</organism>